<evidence type="ECO:0000256" key="3">
    <source>
        <dbReference type="ARBA" id="ARBA00023180"/>
    </source>
</evidence>
<accession>A0A1H7F4R7</accession>
<dbReference type="InterPro" id="IPR011519">
    <property type="entry name" value="UnbV_ASPIC"/>
</dbReference>
<organism evidence="5 6">
    <name type="scientific">Maribacter orientalis</name>
    <dbReference type="NCBI Taxonomy" id="228957"/>
    <lineage>
        <taxon>Bacteria</taxon>
        <taxon>Pseudomonadati</taxon>
        <taxon>Bacteroidota</taxon>
        <taxon>Flavobacteriia</taxon>
        <taxon>Flavobacteriales</taxon>
        <taxon>Flavobacteriaceae</taxon>
        <taxon>Maribacter</taxon>
    </lineage>
</organism>
<dbReference type="InterPro" id="IPR027039">
    <property type="entry name" value="Crtac1"/>
</dbReference>
<evidence type="ECO:0000313" key="5">
    <source>
        <dbReference type="EMBL" id="SEK20814.1"/>
    </source>
</evidence>
<dbReference type="InterPro" id="IPR013519">
    <property type="entry name" value="Int_alpha_beta-p"/>
</dbReference>
<evidence type="ECO:0000256" key="2">
    <source>
        <dbReference type="ARBA" id="ARBA00022737"/>
    </source>
</evidence>
<evidence type="ECO:0000259" key="4">
    <source>
        <dbReference type="Pfam" id="PF07593"/>
    </source>
</evidence>
<dbReference type="PANTHER" id="PTHR16026">
    <property type="entry name" value="CARTILAGE ACIDIC PROTEIN 1"/>
    <property type="match status" value="1"/>
</dbReference>
<dbReference type="Pfam" id="PF13517">
    <property type="entry name" value="FG-GAP_3"/>
    <property type="match status" value="4"/>
</dbReference>
<reference evidence="6" key="1">
    <citation type="submission" date="2016-10" db="EMBL/GenBank/DDBJ databases">
        <authorList>
            <person name="Varghese N."/>
            <person name="Submissions S."/>
        </authorList>
    </citation>
    <scope>NUCLEOTIDE SEQUENCE [LARGE SCALE GENOMIC DNA]</scope>
    <source>
        <strain evidence="6">DSM 16471</strain>
    </source>
</reference>
<dbReference type="SUPFAM" id="SSF69318">
    <property type="entry name" value="Integrin alpha N-terminal domain"/>
    <property type="match status" value="3"/>
</dbReference>
<dbReference type="Pfam" id="PF07593">
    <property type="entry name" value="UnbV_ASPIC"/>
    <property type="match status" value="1"/>
</dbReference>
<dbReference type="PANTHER" id="PTHR16026:SF0">
    <property type="entry name" value="CARTILAGE ACIDIC PROTEIN 1"/>
    <property type="match status" value="1"/>
</dbReference>
<keyword evidence="6" id="KW-1185">Reference proteome</keyword>
<dbReference type="SMART" id="SM00191">
    <property type="entry name" value="Int_alpha"/>
    <property type="match status" value="4"/>
</dbReference>
<dbReference type="Gene3D" id="2.130.10.130">
    <property type="entry name" value="Integrin alpha, N-terminal"/>
    <property type="match status" value="3"/>
</dbReference>
<evidence type="ECO:0000256" key="1">
    <source>
        <dbReference type="ARBA" id="ARBA00022729"/>
    </source>
</evidence>
<dbReference type="Proteomes" id="UP000198990">
    <property type="component" value="Unassembled WGS sequence"/>
</dbReference>
<dbReference type="OrthoDB" id="9816120at2"/>
<dbReference type="EMBL" id="FNZN01000001">
    <property type="protein sequence ID" value="SEK20814.1"/>
    <property type="molecule type" value="Genomic_DNA"/>
</dbReference>
<keyword evidence="2" id="KW-0677">Repeat</keyword>
<name>A0A1H7F4R7_9FLAO</name>
<dbReference type="InterPro" id="IPR028994">
    <property type="entry name" value="Integrin_alpha_N"/>
</dbReference>
<dbReference type="RefSeq" id="WP_091618586.1">
    <property type="nucleotide sequence ID" value="NZ_FNZN01000001.1"/>
</dbReference>
<gene>
    <name evidence="5" type="ORF">SAMN04488008_10152</name>
</gene>
<dbReference type="PROSITE" id="PS51257">
    <property type="entry name" value="PROKAR_LIPOPROTEIN"/>
    <property type="match status" value="1"/>
</dbReference>
<dbReference type="AlphaFoldDB" id="A0A1H7F4R7"/>
<sequence length="1178" mass="131141">MKRIYSYVFLLIGFSTIIFSCGRKQPELFRLLTPKDTGIQFENTIIENDSVNVFEFMNIYTGAGVAVGDINNDGLPDVYFSGNMVSGRLFLNKGGLKFEDISETAGILNSSWGTGVTMVDINQDGWLDIYVCVSGGAKESERANLLYINNGNLTFEEKAADYGLADTRQSMHAAFFDYDKDQDLDMYLLVNPAAYEQLVNTSKPRKLNGESLSNDRLYRNEGNGTFLDVTMEAGILTEGYGLGIGVSDINNDSWPDIYISNDFIGSDILYINQKDGTFDNKLSEFINHSSYAGMGNDVADMNNDGKTDILVLDMRPEDNKRQKLIISSTGYDRFQLMLKAGYDPQYSRNTLQLNRGGDEFSEIGFMSGISSTDWSWSPLFADYDNDGFKDIYITNGFLRDLGNLDYINYQNIYDNPLGDYDAKMRKKLESIRDLPPAKLNNYAYRNKGDVTFENVTKDWGIDIPSCSNGAAYADLDNDGDLDLIVNNVNQPAFLYENTANARENSNYLRVQLKGEKGNLDGIGATIKITTDSITQFYEQYLSRGYESAVDRTVHFGIGKFTSIDSLKITWPDEREQILTNIKANQLLTLDQSLAKFKDSTISGSSYDFSLFTNVTDSLGIFYNHKEDPMVDFNIQYILPHMHSRNGPGIAVGDVNNDDFEDFYIGGAAGFPGKLFLQNSKGQFSASPFAPEANFEDMGALFFDVDGDQDQDLYVVSGGVSSDNSNTSYQDRLYINDGKGNFIRFLDFPELNSSGSVVNASDFDHDGDLDLFIGGRVSPGSYPTPAKSYLLENVSDSKTGKIGFRDISASINNWNKLTMVTSALWTDYDNDGWTDLMVVGEFMPITLFHNNRGKLEYVEPVKAGLLNTSGWWNSVSGGDFDNDGDIDYLLGNLGLNNRYNVSKQTPVSIYAKDFDKNGKIDPVMSYFTEGEEYIVHSRDEIIGQIKAMRARFKTYESYSDVTFEDAFLPDEVDGSYILRSNLFESSFLENLGNGQFSVKALPKSCQMGPIEGILVDDFDGDGALDALLTGNSYTTEVSIGRYDAIKGIVLKGNGKGQFSTLPFEKSGFLNDWDASALSKLTKADGTMYVLVANNDAPLKIFELNNQQEAPLSSIKVPANIVSAEIILKDGTSYKREFYLGEGYLSQNSRSIFLNNHMKTIKLKDNRGDSKTVYEEGSVL</sequence>
<evidence type="ECO:0000313" key="6">
    <source>
        <dbReference type="Proteomes" id="UP000198990"/>
    </source>
</evidence>
<dbReference type="STRING" id="228957.SAMN04488008_10152"/>
<keyword evidence="1" id="KW-0732">Signal</keyword>
<feature type="domain" description="ASPIC/UnbV" evidence="4">
    <location>
        <begin position="521"/>
        <end position="588"/>
    </location>
</feature>
<dbReference type="InterPro" id="IPR013517">
    <property type="entry name" value="FG-GAP"/>
</dbReference>
<keyword evidence="3" id="KW-0325">Glycoprotein</keyword>
<protein>
    <submittedName>
        <fullName evidence="5">Repeat domain-containing protein</fullName>
    </submittedName>
</protein>
<proteinExistence type="predicted"/>